<proteinExistence type="predicted"/>
<dbReference type="GO" id="GO:0016740">
    <property type="term" value="F:transferase activity"/>
    <property type="evidence" value="ECO:0007669"/>
    <property type="project" value="UniProtKB-KW"/>
</dbReference>
<protein>
    <submittedName>
        <fullName evidence="2">CoA transferase</fullName>
        <ecNumber evidence="2">2.8.3.-</ecNumber>
    </submittedName>
</protein>
<evidence type="ECO:0000313" key="2">
    <source>
        <dbReference type="EMBL" id="MEN2990752.1"/>
    </source>
</evidence>
<dbReference type="InterPro" id="IPR023606">
    <property type="entry name" value="CoA-Trfase_III_dom_1_sf"/>
</dbReference>
<dbReference type="PANTHER" id="PTHR48207">
    <property type="entry name" value="SUCCINATE--HYDROXYMETHYLGLUTARATE COA-TRANSFERASE"/>
    <property type="match status" value="1"/>
</dbReference>
<gene>
    <name evidence="2" type="ORF">WG926_20730</name>
</gene>
<evidence type="ECO:0000313" key="3">
    <source>
        <dbReference type="Proteomes" id="UP001413721"/>
    </source>
</evidence>
<name>A0ABU9YQ00_9PROT</name>
<dbReference type="InterPro" id="IPR003673">
    <property type="entry name" value="CoA-Trfase_fam_III"/>
</dbReference>
<organism evidence="2 3">
    <name type="scientific">Tistrella arctica</name>
    <dbReference type="NCBI Taxonomy" id="3133430"/>
    <lineage>
        <taxon>Bacteria</taxon>
        <taxon>Pseudomonadati</taxon>
        <taxon>Pseudomonadota</taxon>
        <taxon>Alphaproteobacteria</taxon>
        <taxon>Geminicoccales</taxon>
        <taxon>Geminicoccaceae</taxon>
        <taxon>Tistrella</taxon>
    </lineage>
</organism>
<dbReference type="SUPFAM" id="SSF89796">
    <property type="entry name" value="CoA-transferase family III (CaiB/BaiF)"/>
    <property type="match status" value="1"/>
</dbReference>
<dbReference type="RefSeq" id="WP_345938185.1">
    <property type="nucleotide sequence ID" value="NZ_JBBKTW010000008.1"/>
</dbReference>
<dbReference type="EC" id="2.8.3.-" evidence="2"/>
<dbReference type="Pfam" id="PF02515">
    <property type="entry name" value="CoA_transf_3"/>
    <property type="match status" value="1"/>
</dbReference>
<dbReference type="EMBL" id="JBBKTW010000008">
    <property type="protein sequence ID" value="MEN2990752.1"/>
    <property type="molecule type" value="Genomic_DNA"/>
</dbReference>
<dbReference type="Proteomes" id="UP001413721">
    <property type="component" value="Unassembled WGS sequence"/>
</dbReference>
<dbReference type="InterPro" id="IPR050483">
    <property type="entry name" value="CoA-transferase_III_domain"/>
</dbReference>
<comment type="caution">
    <text evidence="2">The sequence shown here is derived from an EMBL/GenBank/DDBJ whole genome shotgun (WGS) entry which is preliminary data.</text>
</comment>
<sequence>MLDLLKGVRVVELSTIVLGPMAGQILADFGAEVVKVEAPEGDLARYVDPRADTGESAMFVNCNRNKRSIAIDLKTAEGREVLRRLVARADVFLHNMRLAAIDRLGFGPAEMCALNPRLIYCSAIGFGSRGPYAARPAYDDVIQAASGIAGLPVHIGGEPAYVPGVIADKIAALYAANAIAMALYGRRDSGRGVEIEVPMFEVLSAFVMTEHLAAASFSETAAPGYQRLLNRQRRPFQTADGWLAVLPYTEAHWRRTFAEIGQDDVVRQPWFADATDRSRHAAQMYEVLAAAMLTRSTDDWIATFQRLDVPHSRVSSLQDLLTDPHLEAAGFFQPTDPLAARVRSVPQPVTMRGIELAADQAPPELGADTGALMAELGYAAADTRDLAARGIVRLASTTAEM</sequence>
<keyword evidence="3" id="KW-1185">Reference proteome</keyword>
<accession>A0ABU9YQ00</accession>
<evidence type="ECO:0000256" key="1">
    <source>
        <dbReference type="ARBA" id="ARBA00022679"/>
    </source>
</evidence>
<dbReference type="Gene3D" id="3.30.1540.10">
    <property type="entry name" value="formyl-coa transferase, domain 3"/>
    <property type="match status" value="1"/>
</dbReference>
<dbReference type="InterPro" id="IPR044855">
    <property type="entry name" value="CoA-Trfase_III_dom3_sf"/>
</dbReference>
<keyword evidence="1 2" id="KW-0808">Transferase</keyword>
<reference evidence="2 3" key="1">
    <citation type="submission" date="2024-03" db="EMBL/GenBank/DDBJ databases">
        <title>High-quality draft genome sequencing of Tistrella sp. BH-R2-4.</title>
        <authorList>
            <person name="Dong C."/>
        </authorList>
    </citation>
    <scope>NUCLEOTIDE SEQUENCE [LARGE SCALE GENOMIC DNA]</scope>
    <source>
        <strain evidence="2 3">BH-R2-4</strain>
    </source>
</reference>
<dbReference type="PANTHER" id="PTHR48207:SF4">
    <property type="entry name" value="BLL6097 PROTEIN"/>
    <property type="match status" value="1"/>
</dbReference>
<dbReference type="Gene3D" id="3.40.50.10540">
    <property type="entry name" value="Crotonobetainyl-coa:carnitine coa-transferase, domain 1"/>
    <property type="match status" value="1"/>
</dbReference>